<feature type="domain" description="Transposase IS4-like" evidence="1">
    <location>
        <begin position="180"/>
        <end position="405"/>
    </location>
</feature>
<dbReference type="InterPro" id="IPR002559">
    <property type="entry name" value="Transposase_11"/>
</dbReference>
<sequence>MESWVKKLVMKERKIRKMGLEARSYEGRYYLYRSTTRWDKQAKKVRKVSEYIGRMTEKGVVERNALLSQRSVFEFGNSQLLLQMSEGIRKPLQEAFPSRWKELLACAIVKTIQPLPLRLIQCQWEKLAASNVIDAALSPNTVSKVLHEVGPNLVSQKNFFDAIMKGSHMVAFDLSSIFSHSENLRFAERGHNAEHLFLNQVNFMMFFSIDKQLPVLLSPLHGSVRDVKALKEAIDGVIMPNLVVVLDRGFASYNIAELLNEKSFNFVLPLRRNFSIIKYDTPLEKSFMYRERAIKWNKYKVEKKQLYIFEDLKLRTEEETTFIKLMKQNKRTKAQYAQKLTRFGKIAILSNINTSGKKVYEFFKSRQDIETCFDALKNELENDKTYLRDDDGVRGYFFISFLSLYLHYKILNLLRKKKLTDKISVNEALIELSKIYEIKTGNTSKLSTAPAQAEKLAKALNINRIP</sequence>
<evidence type="ECO:0000313" key="3">
    <source>
        <dbReference type="Proteomes" id="UP000732298"/>
    </source>
</evidence>
<dbReference type="SUPFAM" id="SSF53098">
    <property type="entry name" value="Ribonuclease H-like"/>
    <property type="match status" value="1"/>
</dbReference>
<dbReference type="AlphaFoldDB" id="A0A8T3YJZ4"/>
<dbReference type="Proteomes" id="UP000732298">
    <property type="component" value="Unassembled WGS sequence"/>
</dbReference>
<dbReference type="EMBL" id="JACQPB010000044">
    <property type="protein sequence ID" value="MBI4210854.1"/>
    <property type="molecule type" value="Genomic_DNA"/>
</dbReference>
<reference evidence="2" key="1">
    <citation type="submission" date="2020-07" db="EMBL/GenBank/DDBJ databases">
        <title>Huge and variable diversity of episymbiotic CPR bacteria and DPANN archaea in groundwater ecosystems.</title>
        <authorList>
            <person name="He C.Y."/>
            <person name="Keren R."/>
            <person name="Whittaker M."/>
            <person name="Farag I.F."/>
            <person name="Doudna J."/>
            <person name="Cate J.H.D."/>
            <person name="Banfield J.F."/>
        </authorList>
    </citation>
    <scope>NUCLEOTIDE SEQUENCE</scope>
    <source>
        <strain evidence="2">NC_groundwater_1296_Ag_S-0.2um_52_80</strain>
    </source>
</reference>
<dbReference type="InterPro" id="IPR012337">
    <property type="entry name" value="RNaseH-like_sf"/>
</dbReference>
<protein>
    <submittedName>
        <fullName evidence="2">Transposase</fullName>
    </submittedName>
</protein>
<dbReference type="GO" id="GO:0003677">
    <property type="term" value="F:DNA binding"/>
    <property type="evidence" value="ECO:0007669"/>
    <property type="project" value="InterPro"/>
</dbReference>
<evidence type="ECO:0000313" key="2">
    <source>
        <dbReference type="EMBL" id="MBI4210854.1"/>
    </source>
</evidence>
<accession>A0A8T3YJZ4</accession>
<organism evidence="2 3">
    <name type="scientific">Candidatus Iainarchaeum sp</name>
    <dbReference type="NCBI Taxonomy" id="3101447"/>
    <lineage>
        <taxon>Archaea</taxon>
        <taxon>Candidatus Iainarchaeota</taxon>
        <taxon>Candidatus Iainarchaeia</taxon>
        <taxon>Candidatus Iainarchaeales</taxon>
        <taxon>Candidatus Iainarchaeaceae</taxon>
        <taxon>Candidatus Iainarchaeum</taxon>
    </lineage>
</organism>
<dbReference type="PANTHER" id="PTHR34614">
    <property type="match status" value="1"/>
</dbReference>
<proteinExistence type="predicted"/>
<dbReference type="PANTHER" id="PTHR34614:SF2">
    <property type="entry name" value="TRANSPOSASE IS4-LIKE DOMAIN-CONTAINING PROTEIN"/>
    <property type="match status" value="1"/>
</dbReference>
<dbReference type="GO" id="GO:0004803">
    <property type="term" value="F:transposase activity"/>
    <property type="evidence" value="ECO:0007669"/>
    <property type="project" value="InterPro"/>
</dbReference>
<dbReference type="Pfam" id="PF01609">
    <property type="entry name" value="DDE_Tnp_1"/>
    <property type="match status" value="1"/>
</dbReference>
<comment type="caution">
    <text evidence="2">The sequence shown here is derived from an EMBL/GenBank/DDBJ whole genome shotgun (WGS) entry which is preliminary data.</text>
</comment>
<gene>
    <name evidence="2" type="ORF">HY544_05095</name>
</gene>
<dbReference type="GO" id="GO:0006313">
    <property type="term" value="P:DNA transposition"/>
    <property type="evidence" value="ECO:0007669"/>
    <property type="project" value="InterPro"/>
</dbReference>
<evidence type="ECO:0000259" key="1">
    <source>
        <dbReference type="Pfam" id="PF01609"/>
    </source>
</evidence>
<name>A0A8T3YJZ4_9ARCH</name>